<proteinExistence type="predicted"/>
<comment type="caution">
    <text evidence="1">The sequence shown here is derived from an EMBL/GenBank/DDBJ whole genome shotgun (WGS) entry which is preliminary data.</text>
</comment>
<protein>
    <submittedName>
        <fullName evidence="1">Uncharacterized protein</fullName>
    </submittedName>
</protein>
<dbReference type="AlphaFoldDB" id="A0A5B7HNE0"/>
<sequence>MTTLLKTSTSPSTTTEKTCLTGAVLVSTIQRPGSCPRTVSFTTPIECQPPDCTRRERVQSAAAAATT</sequence>
<reference evidence="1 2" key="1">
    <citation type="submission" date="2019-05" db="EMBL/GenBank/DDBJ databases">
        <title>Another draft genome of Portunus trituberculatus and its Hox gene families provides insights of decapod evolution.</title>
        <authorList>
            <person name="Jeong J.-H."/>
            <person name="Song I."/>
            <person name="Kim S."/>
            <person name="Choi T."/>
            <person name="Kim D."/>
            <person name="Ryu S."/>
            <person name="Kim W."/>
        </authorList>
    </citation>
    <scope>NUCLEOTIDE SEQUENCE [LARGE SCALE GENOMIC DNA]</scope>
    <source>
        <tissue evidence="1">Muscle</tissue>
    </source>
</reference>
<keyword evidence="2" id="KW-1185">Reference proteome</keyword>
<evidence type="ECO:0000313" key="1">
    <source>
        <dbReference type="EMBL" id="MPC73910.1"/>
    </source>
</evidence>
<dbReference type="Proteomes" id="UP000324222">
    <property type="component" value="Unassembled WGS sequence"/>
</dbReference>
<name>A0A5B7HNE0_PORTR</name>
<accession>A0A5B7HNE0</accession>
<organism evidence="1 2">
    <name type="scientific">Portunus trituberculatus</name>
    <name type="common">Swimming crab</name>
    <name type="synonym">Neptunus trituberculatus</name>
    <dbReference type="NCBI Taxonomy" id="210409"/>
    <lineage>
        <taxon>Eukaryota</taxon>
        <taxon>Metazoa</taxon>
        <taxon>Ecdysozoa</taxon>
        <taxon>Arthropoda</taxon>
        <taxon>Crustacea</taxon>
        <taxon>Multicrustacea</taxon>
        <taxon>Malacostraca</taxon>
        <taxon>Eumalacostraca</taxon>
        <taxon>Eucarida</taxon>
        <taxon>Decapoda</taxon>
        <taxon>Pleocyemata</taxon>
        <taxon>Brachyura</taxon>
        <taxon>Eubrachyura</taxon>
        <taxon>Portunoidea</taxon>
        <taxon>Portunidae</taxon>
        <taxon>Portuninae</taxon>
        <taxon>Portunus</taxon>
    </lineage>
</organism>
<gene>
    <name evidence="1" type="ORF">E2C01_068252</name>
</gene>
<dbReference type="EMBL" id="VSRR010037807">
    <property type="protein sequence ID" value="MPC73910.1"/>
    <property type="molecule type" value="Genomic_DNA"/>
</dbReference>
<evidence type="ECO:0000313" key="2">
    <source>
        <dbReference type="Proteomes" id="UP000324222"/>
    </source>
</evidence>